<evidence type="ECO:0000313" key="3">
    <source>
        <dbReference type="Proteomes" id="UP000254817"/>
    </source>
</evidence>
<keyword evidence="2" id="KW-0560">Oxidoreductase</keyword>
<proteinExistence type="predicted"/>
<name>A0A376MIA3_ECOLX</name>
<evidence type="ECO:0000256" key="1">
    <source>
        <dbReference type="SAM" id="MobiDB-lite"/>
    </source>
</evidence>
<dbReference type="GO" id="GO:0016491">
    <property type="term" value="F:oxidoreductase activity"/>
    <property type="evidence" value="ECO:0007669"/>
    <property type="project" value="UniProtKB-KW"/>
</dbReference>
<sequence length="75" mass="8465">MLTLIEDGPKALKEPENYDVRANVMWAATQALNRFDRRWRTAGTGQRHMLGHETDCDARSGSRANTGYRPACTVE</sequence>
<reference evidence="2 3" key="1">
    <citation type="submission" date="2018-06" db="EMBL/GenBank/DDBJ databases">
        <authorList>
            <consortium name="Pathogen Informatics"/>
            <person name="Doyle S."/>
        </authorList>
    </citation>
    <scope>NUCLEOTIDE SEQUENCE [LARGE SCALE GENOMIC DNA]</scope>
    <source>
        <strain evidence="2 3">NCTC11112</strain>
    </source>
</reference>
<dbReference type="Gene3D" id="1.20.1090.10">
    <property type="entry name" value="Dehydroquinate synthase-like - alpha domain"/>
    <property type="match status" value="1"/>
</dbReference>
<dbReference type="SUPFAM" id="SSF56796">
    <property type="entry name" value="Dehydroquinate synthase-like"/>
    <property type="match status" value="1"/>
</dbReference>
<dbReference type="EC" id="1.1.1.-" evidence="2"/>
<dbReference type="Proteomes" id="UP000254817">
    <property type="component" value="Unassembled WGS sequence"/>
</dbReference>
<evidence type="ECO:0000313" key="2">
    <source>
        <dbReference type="EMBL" id="STG50219.1"/>
    </source>
</evidence>
<feature type="region of interest" description="Disordered" evidence="1">
    <location>
        <begin position="53"/>
        <end position="75"/>
    </location>
</feature>
<dbReference type="EMBL" id="UGAW01000001">
    <property type="protein sequence ID" value="STG50219.1"/>
    <property type="molecule type" value="Genomic_DNA"/>
</dbReference>
<organism evidence="2 3">
    <name type="scientific">Escherichia coli</name>
    <dbReference type="NCBI Taxonomy" id="562"/>
    <lineage>
        <taxon>Bacteria</taxon>
        <taxon>Pseudomonadati</taxon>
        <taxon>Pseudomonadota</taxon>
        <taxon>Gammaproteobacteria</taxon>
        <taxon>Enterobacterales</taxon>
        <taxon>Enterobacteriaceae</taxon>
        <taxon>Escherichia</taxon>
    </lineage>
</organism>
<accession>A0A376MIA3</accession>
<gene>
    <name evidence="2" type="primary">yqhD_2</name>
    <name evidence="2" type="ORF">NCTC11112_00619</name>
</gene>
<dbReference type="AlphaFoldDB" id="A0A376MIA3"/>
<protein>
    <submittedName>
        <fullName evidence="2">Putative alcohol dehydrogenase</fullName>
        <ecNumber evidence="2">1.1.1.-</ecNumber>
    </submittedName>
</protein>